<reference evidence="1" key="1">
    <citation type="journal article" date="2015" name="Nature">
        <title>Complex archaea that bridge the gap between prokaryotes and eukaryotes.</title>
        <authorList>
            <person name="Spang A."/>
            <person name="Saw J.H."/>
            <person name="Jorgensen S.L."/>
            <person name="Zaremba-Niedzwiedzka K."/>
            <person name="Martijn J."/>
            <person name="Lind A.E."/>
            <person name="van Eijk R."/>
            <person name="Schleper C."/>
            <person name="Guy L."/>
            <person name="Ettema T.J."/>
        </authorList>
    </citation>
    <scope>NUCLEOTIDE SEQUENCE</scope>
</reference>
<name>A0A0F9S5X9_9ZZZZ</name>
<proteinExistence type="predicted"/>
<gene>
    <name evidence="1" type="ORF">LCGC14_0560140</name>
</gene>
<dbReference type="EMBL" id="LAZR01000795">
    <property type="protein sequence ID" value="KKN57642.1"/>
    <property type="molecule type" value="Genomic_DNA"/>
</dbReference>
<evidence type="ECO:0000313" key="1">
    <source>
        <dbReference type="EMBL" id="KKN57642.1"/>
    </source>
</evidence>
<dbReference type="AlphaFoldDB" id="A0A0F9S5X9"/>
<sequence length="85" mass="9884">MTGERVKVCFKCELYIIIYSNDSMNMKFENIFSMVHSGHMVQIVNLSEIEKEGYVQVCNSEDEMKKLVKEVEDSLSYIDGIGYSW</sequence>
<organism evidence="1">
    <name type="scientific">marine sediment metagenome</name>
    <dbReference type="NCBI Taxonomy" id="412755"/>
    <lineage>
        <taxon>unclassified sequences</taxon>
        <taxon>metagenomes</taxon>
        <taxon>ecological metagenomes</taxon>
    </lineage>
</organism>
<comment type="caution">
    <text evidence="1">The sequence shown here is derived from an EMBL/GenBank/DDBJ whole genome shotgun (WGS) entry which is preliminary data.</text>
</comment>
<protein>
    <submittedName>
        <fullName evidence="1">Uncharacterized protein</fullName>
    </submittedName>
</protein>
<accession>A0A0F9S5X9</accession>